<evidence type="ECO:0000313" key="2">
    <source>
        <dbReference type="Proteomes" id="UP000189941"/>
    </source>
</evidence>
<protein>
    <recommendedName>
        <fullName evidence="3">1,4-beta-xylanase</fullName>
    </recommendedName>
</protein>
<reference evidence="2" key="1">
    <citation type="submission" date="2017-02" db="EMBL/GenBank/DDBJ databases">
        <authorList>
            <person name="Varghese N."/>
            <person name="Submissions S."/>
        </authorList>
    </citation>
    <scope>NUCLEOTIDE SEQUENCE [LARGE SCALE GENOMIC DNA]</scope>
    <source>
        <strain evidence="2">DSM 15739</strain>
    </source>
</reference>
<dbReference type="OrthoDB" id="9773531at2"/>
<dbReference type="Pfam" id="PF22612">
    <property type="entry name" value="GH113"/>
    <property type="match status" value="1"/>
</dbReference>
<dbReference type="RefSeq" id="WP_078756271.1">
    <property type="nucleotide sequence ID" value="NZ_FUWO01000014.1"/>
</dbReference>
<dbReference type="Proteomes" id="UP000189941">
    <property type="component" value="Unassembled WGS sequence"/>
</dbReference>
<dbReference type="InterPro" id="IPR055151">
    <property type="entry name" value="GH113"/>
</dbReference>
<dbReference type="Gene3D" id="3.20.20.80">
    <property type="entry name" value="Glycosidases"/>
    <property type="match status" value="1"/>
</dbReference>
<evidence type="ECO:0008006" key="3">
    <source>
        <dbReference type="Google" id="ProtNLM"/>
    </source>
</evidence>
<proteinExistence type="predicted"/>
<dbReference type="EMBL" id="FUWO01000014">
    <property type="protein sequence ID" value="SJZ70828.1"/>
    <property type="molecule type" value="Genomic_DNA"/>
</dbReference>
<dbReference type="STRING" id="1121925.SAMN02746011_01558"/>
<gene>
    <name evidence="1" type="ORF">SAMN02746011_01558</name>
</gene>
<dbReference type="InterPro" id="IPR017853">
    <property type="entry name" value="GH"/>
</dbReference>
<evidence type="ECO:0000313" key="1">
    <source>
        <dbReference type="EMBL" id="SJZ70828.1"/>
    </source>
</evidence>
<keyword evidence="2" id="KW-1185">Reference proteome</keyword>
<dbReference type="AlphaFoldDB" id="A0A1T4MW23"/>
<dbReference type="SUPFAM" id="SSF51445">
    <property type="entry name" value="(Trans)glycosidases"/>
    <property type="match status" value="1"/>
</dbReference>
<accession>A0A1T4MW23</accession>
<organism evidence="1 2">
    <name type="scientific">Globicatella sulfidifaciens DSM 15739</name>
    <dbReference type="NCBI Taxonomy" id="1121925"/>
    <lineage>
        <taxon>Bacteria</taxon>
        <taxon>Bacillati</taxon>
        <taxon>Bacillota</taxon>
        <taxon>Bacilli</taxon>
        <taxon>Lactobacillales</taxon>
        <taxon>Aerococcaceae</taxon>
        <taxon>Globicatella</taxon>
    </lineage>
</organism>
<name>A0A1T4MW23_9LACT</name>
<sequence>MEFIKAVTFGYMSRRGELNTLDAEQSLLALKNRCAINTIILPIVVEQDTIHSTIINWRSKDVLSDKEVENTILKAHQLGLKVFLKPMVNVSDGTWRAHINFFDHDAVCEPKWSDWFKSYNEFIVHYAEIAERTQCEMFVIGCELVNAMRREQEWRELVKLVREKYTGLITYNCDKYQEEAVKWWDAVDVISSSGYYPIDKWEQELQRIKRTVENYNKPFFFCEAGCPSRVGSEYLPNDWKFGQEVDVEVQANWYRAMFEACDSHDWMKGYGLWDWKATLYPLENAYQDRDYALYGKPAEKVVKEYFETKN</sequence>